<proteinExistence type="predicted"/>
<dbReference type="Proteomes" id="UP001154114">
    <property type="component" value="Chromosome 1"/>
</dbReference>
<protein>
    <submittedName>
        <fullName evidence="2">Uncharacterized protein</fullName>
    </submittedName>
</protein>
<name>A0A9N8PYI7_CHRIL</name>
<evidence type="ECO:0000313" key="2">
    <source>
        <dbReference type="EMBL" id="CAD0194470.1"/>
    </source>
</evidence>
<accession>A0A9N8PYI7</accession>
<sequence length="138" mass="15434">MIYQMMADDDFWGPLGAPVARGPRIIDTADTAVATPLDMVSSSTSATSRHVRYERVLLALTKPLLTFHAALDPAPALASLMFPDVYPYFEEVDVYESPPDFPPYNTHPRLTAAILTVPLPYLLSLLYSHVLLAMYHYY</sequence>
<reference evidence="2" key="1">
    <citation type="submission" date="2021-12" db="EMBL/GenBank/DDBJ databases">
        <authorList>
            <person name="King R."/>
        </authorList>
    </citation>
    <scope>NUCLEOTIDE SEQUENCE</scope>
</reference>
<feature type="transmembrane region" description="Helical" evidence="1">
    <location>
        <begin position="119"/>
        <end position="137"/>
    </location>
</feature>
<evidence type="ECO:0000256" key="1">
    <source>
        <dbReference type="SAM" id="Phobius"/>
    </source>
</evidence>
<organism evidence="2 3">
    <name type="scientific">Chrysodeixis includens</name>
    <name type="common">Soybean looper</name>
    <name type="synonym">Pseudoplusia includens</name>
    <dbReference type="NCBI Taxonomy" id="689277"/>
    <lineage>
        <taxon>Eukaryota</taxon>
        <taxon>Metazoa</taxon>
        <taxon>Ecdysozoa</taxon>
        <taxon>Arthropoda</taxon>
        <taxon>Hexapoda</taxon>
        <taxon>Insecta</taxon>
        <taxon>Pterygota</taxon>
        <taxon>Neoptera</taxon>
        <taxon>Endopterygota</taxon>
        <taxon>Lepidoptera</taxon>
        <taxon>Glossata</taxon>
        <taxon>Ditrysia</taxon>
        <taxon>Noctuoidea</taxon>
        <taxon>Noctuidae</taxon>
        <taxon>Plusiinae</taxon>
        <taxon>Chrysodeixis</taxon>
    </lineage>
</organism>
<dbReference type="AlphaFoldDB" id="A0A9N8PYI7"/>
<evidence type="ECO:0000313" key="3">
    <source>
        <dbReference type="Proteomes" id="UP001154114"/>
    </source>
</evidence>
<dbReference type="EMBL" id="LR824004">
    <property type="protein sequence ID" value="CAD0194470.1"/>
    <property type="molecule type" value="Genomic_DNA"/>
</dbReference>
<keyword evidence="1" id="KW-0472">Membrane</keyword>
<gene>
    <name evidence="2" type="ORF">CINC_LOCUS758</name>
</gene>
<keyword evidence="3" id="KW-1185">Reference proteome</keyword>
<keyword evidence="1" id="KW-1133">Transmembrane helix</keyword>
<keyword evidence="1" id="KW-0812">Transmembrane</keyword>